<dbReference type="STRING" id="1104324.P186_0431"/>
<dbReference type="BioCyc" id="PSP1104324:GJSN-420-MONOMER"/>
<dbReference type="GeneID" id="11594696"/>
<dbReference type="Proteomes" id="UP000005867">
    <property type="component" value="Chromosome"/>
</dbReference>
<dbReference type="eggNOG" id="arCOG05566">
    <property type="taxonomic scope" value="Archaea"/>
</dbReference>
<evidence type="ECO:0000313" key="2">
    <source>
        <dbReference type="Proteomes" id="UP000005867"/>
    </source>
</evidence>
<dbReference type="OrthoDB" id="27817at2157"/>
<dbReference type="RefSeq" id="WP_014287713.1">
    <property type="nucleotide sequence ID" value="NC_016645.1"/>
</dbReference>
<dbReference type="EMBL" id="CP003098">
    <property type="protein sequence ID" value="AET31885.1"/>
    <property type="molecule type" value="Genomic_DNA"/>
</dbReference>
<accession>G7VGH4</accession>
<proteinExistence type="predicted"/>
<keyword evidence="2" id="KW-1185">Reference proteome</keyword>
<gene>
    <name evidence="1" type="ORF">P186_0431</name>
</gene>
<dbReference type="KEGG" id="pyr:P186_0431"/>
<organism evidence="1 2">
    <name type="scientific">Pyrobaculum ferrireducens</name>
    <dbReference type="NCBI Taxonomy" id="1104324"/>
    <lineage>
        <taxon>Archaea</taxon>
        <taxon>Thermoproteota</taxon>
        <taxon>Thermoprotei</taxon>
        <taxon>Thermoproteales</taxon>
        <taxon>Thermoproteaceae</taxon>
        <taxon>Pyrobaculum</taxon>
    </lineage>
</organism>
<dbReference type="HOGENOM" id="CLU_926282_0_0_2"/>
<dbReference type="AlphaFoldDB" id="G7VGH4"/>
<evidence type="ECO:0000313" key="1">
    <source>
        <dbReference type="EMBL" id="AET31885.1"/>
    </source>
</evidence>
<sequence length="299" mass="32670">MFCASLQECIEYIKPAQVLAASTPLGGLGVLALAQITKLTVVTSGPIFNKIAVLEAVDNYGAEVRYAPRLHTSVYKMVGERECWVAGPPLVKSTVAGSSTSLSLYTCTRVDGLDKLFTGGKPVESLSSKVVGGGRDGRDFDIVVRLRALQVKGDDEEDVADRIIRSGAVEADDPDIVSQLLWRIASRWRNRSAIIYRDPSTGLGITIPMLYYAVKVVAAGRDCPKGQCVKTTTKLLERTLRLTPPSKIHEAWQTALKDPQTRRRIEESPHIPALLILTGKIDVEREGAPPAKLYMLRIT</sequence>
<reference evidence="1 2" key="1">
    <citation type="journal article" date="2012" name="J. Bacteriol.">
        <title>Complete genome sequence of strain 1860, a crenarchaeon of the genus pyrobaculum able to grow with various electron acceptors.</title>
        <authorList>
            <person name="Mardanov A.V."/>
            <person name="Gumerov V.M."/>
            <person name="Slobodkina G.B."/>
            <person name="Beletsky A.V."/>
            <person name="Bonch-Osmolovskaya E.A."/>
            <person name="Ravin N.V."/>
            <person name="Skryabin K.G."/>
        </authorList>
    </citation>
    <scope>NUCLEOTIDE SEQUENCE [LARGE SCALE GENOMIC DNA]</scope>
    <source>
        <strain evidence="1 2">1860</strain>
    </source>
</reference>
<protein>
    <submittedName>
        <fullName evidence="1">Uncharacterized protein</fullName>
    </submittedName>
</protein>
<name>G7VGH4_9CREN</name>